<feature type="domain" description="DUF7939" evidence="4">
    <location>
        <begin position="513"/>
        <end position="598"/>
    </location>
</feature>
<dbReference type="PANTHER" id="PTHR40940">
    <property type="entry name" value="PROTEIN BATD-RELATED"/>
    <property type="match status" value="1"/>
</dbReference>
<evidence type="ECO:0000313" key="5">
    <source>
        <dbReference type="EMBL" id="MEL0613552.1"/>
    </source>
</evidence>
<feature type="signal peptide" evidence="3">
    <location>
        <begin position="1"/>
        <end position="38"/>
    </location>
</feature>
<evidence type="ECO:0000259" key="4">
    <source>
        <dbReference type="Pfam" id="PF25607"/>
    </source>
</evidence>
<dbReference type="Pfam" id="PF13584">
    <property type="entry name" value="BatD"/>
    <property type="match status" value="2"/>
</dbReference>
<evidence type="ECO:0000313" key="6">
    <source>
        <dbReference type="Proteomes" id="UP001379949"/>
    </source>
</evidence>
<evidence type="ECO:0000256" key="1">
    <source>
        <dbReference type="SAM" id="MobiDB-lite"/>
    </source>
</evidence>
<dbReference type="Pfam" id="PF25607">
    <property type="entry name" value="DUF7939"/>
    <property type="match status" value="1"/>
</dbReference>
<feature type="compositionally biased region" description="Polar residues" evidence="1">
    <location>
        <begin position="378"/>
        <end position="387"/>
    </location>
</feature>
<comment type="caution">
    <text evidence="5">The sequence shown here is derived from an EMBL/GenBank/DDBJ whole genome shotgun (WGS) entry which is preliminary data.</text>
</comment>
<evidence type="ECO:0000256" key="2">
    <source>
        <dbReference type="SAM" id="Phobius"/>
    </source>
</evidence>
<dbReference type="Proteomes" id="UP001379949">
    <property type="component" value="Unassembled WGS sequence"/>
</dbReference>
<keyword evidence="3" id="KW-0732">Signal</keyword>
<proteinExistence type="predicted"/>
<dbReference type="PANTHER" id="PTHR40940:SF1">
    <property type="entry name" value="PROTEIN BATD"/>
    <property type="match status" value="1"/>
</dbReference>
<keyword evidence="6" id="KW-1185">Reference proteome</keyword>
<protein>
    <submittedName>
        <fullName evidence="5">BatD family protein</fullName>
    </submittedName>
</protein>
<accession>A0ABU9G4Z1</accession>
<dbReference type="RefSeq" id="WP_341567295.1">
    <property type="nucleotide sequence ID" value="NZ_JBAKAR010000007.1"/>
</dbReference>
<keyword evidence="2" id="KW-0472">Membrane</keyword>
<dbReference type="InterPro" id="IPR057699">
    <property type="entry name" value="DUF7939"/>
</dbReference>
<dbReference type="InterPro" id="IPR025738">
    <property type="entry name" value="BatD"/>
</dbReference>
<feature type="region of interest" description="Disordered" evidence="1">
    <location>
        <begin position="376"/>
        <end position="424"/>
    </location>
</feature>
<sequence>MVTMRLFHSDFALGRVIRHTLVAMIALLFASLPCYAHAESVVASLDKNNVAENQVVQLTLRADFTNTGKGPDLSALKKNFDVLGQSQNSQFSFNVGSNTALTYWVISLMPKSVGTFEIPAIKIGDQASQPLKLIVHNAPQLLDNKGNPPVMVKTHISQNSPYLQQQVILSEQLYTSVSLQNANLSSPSNPDLVIERLSDDQMAYQTINGTRYQVLTRQYLVFPQKSGQISIAPQSVRAMINTASGNRIIKVQSDPIDLQVLPIPPSYPSDNWLPSSSVTITTKLTKTSATPKVGDTLIWDIEVTAKNALPEQIPQMTFESTAGYKLYPQPIKFTSQKNSDGITGHQSIKIEVVPTQSGPLTMPTATLTYWDTNKEETSTASATTNPITIAALPATSTPKTATPPPKSSEEAGKPIAHKTTQSSKKIIDNAANAPISLAKKSEKDTSPAAAPISNNDSTPWSWRQYTIFTLASLLTIMVIAWLVLFIRRRKSATNSEDSVPTLQEFAPLTSNDESSAFRTLIQCCRQDNLAELRSHLLEWSRHRWGDEKIKSVDDIKRLASSVKLTQLLMEAELMMYSNQPSNQWQGTPLAEALEEYKSGQPKKSQASQLKTLYPNF</sequence>
<reference evidence="5 6" key="1">
    <citation type="submission" date="2024-02" db="EMBL/GenBank/DDBJ databases">
        <title>Bacteria isolated from the canopy kelp, Nereocystis luetkeana.</title>
        <authorList>
            <person name="Pfister C.A."/>
            <person name="Younker I.T."/>
            <person name="Light S.H."/>
        </authorList>
    </citation>
    <scope>NUCLEOTIDE SEQUENCE [LARGE SCALE GENOMIC DNA]</scope>
    <source>
        <strain evidence="5 6">TI.4.07</strain>
    </source>
</reference>
<gene>
    <name evidence="5" type="ORF">V6242_10375</name>
</gene>
<keyword evidence="2" id="KW-0812">Transmembrane</keyword>
<feature type="chain" id="PRO_5047024802" evidence="3">
    <location>
        <begin position="39"/>
        <end position="616"/>
    </location>
</feature>
<name>A0ABU9G4Z1_9GAMM</name>
<feature type="compositionally biased region" description="Low complexity" evidence="1">
    <location>
        <begin position="390"/>
        <end position="400"/>
    </location>
</feature>
<feature type="transmembrane region" description="Helical" evidence="2">
    <location>
        <begin position="465"/>
        <end position="486"/>
    </location>
</feature>
<organism evidence="5 6">
    <name type="scientific">Marinomonas arenicola</name>
    <dbReference type="NCBI Taxonomy" id="569601"/>
    <lineage>
        <taxon>Bacteria</taxon>
        <taxon>Pseudomonadati</taxon>
        <taxon>Pseudomonadota</taxon>
        <taxon>Gammaproteobacteria</taxon>
        <taxon>Oceanospirillales</taxon>
        <taxon>Oceanospirillaceae</taxon>
        <taxon>Marinomonas</taxon>
    </lineage>
</organism>
<dbReference type="EMBL" id="JBAKAR010000007">
    <property type="protein sequence ID" value="MEL0613552.1"/>
    <property type="molecule type" value="Genomic_DNA"/>
</dbReference>
<evidence type="ECO:0000256" key="3">
    <source>
        <dbReference type="SAM" id="SignalP"/>
    </source>
</evidence>
<keyword evidence="2" id="KW-1133">Transmembrane helix</keyword>